<dbReference type="GO" id="GO:0016075">
    <property type="term" value="P:rRNA catabolic process"/>
    <property type="evidence" value="ECO:0007669"/>
    <property type="project" value="TreeGrafter"/>
</dbReference>
<accession>A0A6J6LP00</accession>
<evidence type="ECO:0000313" key="1">
    <source>
        <dbReference type="EMBL" id="CAB4662294.1"/>
    </source>
</evidence>
<dbReference type="Pfam" id="PF02452">
    <property type="entry name" value="PemK_toxin"/>
    <property type="match status" value="1"/>
</dbReference>
<dbReference type="AlphaFoldDB" id="A0A6J6LP00"/>
<dbReference type="GO" id="GO:0006402">
    <property type="term" value="P:mRNA catabolic process"/>
    <property type="evidence" value="ECO:0007669"/>
    <property type="project" value="TreeGrafter"/>
</dbReference>
<proteinExistence type="predicted"/>
<dbReference type="EMBL" id="CAEZWM010000133">
    <property type="protein sequence ID" value="CAB4662294.1"/>
    <property type="molecule type" value="Genomic_DNA"/>
</dbReference>
<dbReference type="Gene3D" id="2.30.30.110">
    <property type="match status" value="1"/>
</dbReference>
<dbReference type="GO" id="GO:0003677">
    <property type="term" value="F:DNA binding"/>
    <property type="evidence" value="ECO:0007669"/>
    <property type="project" value="InterPro"/>
</dbReference>
<reference evidence="1" key="1">
    <citation type="submission" date="2020-05" db="EMBL/GenBank/DDBJ databases">
        <authorList>
            <person name="Chiriac C."/>
            <person name="Salcher M."/>
            <person name="Ghai R."/>
            <person name="Kavagutti S V."/>
        </authorList>
    </citation>
    <scope>NUCLEOTIDE SEQUENCE</scope>
</reference>
<dbReference type="SUPFAM" id="SSF50118">
    <property type="entry name" value="Cell growth inhibitor/plasmid maintenance toxic component"/>
    <property type="match status" value="1"/>
</dbReference>
<name>A0A6J6LP00_9ZZZZ</name>
<dbReference type="PANTHER" id="PTHR33988">
    <property type="entry name" value="ENDORIBONUCLEASE MAZF-RELATED"/>
    <property type="match status" value="1"/>
</dbReference>
<dbReference type="InterPro" id="IPR011067">
    <property type="entry name" value="Plasmid_toxin/cell-grow_inhib"/>
</dbReference>
<dbReference type="PANTHER" id="PTHR33988:SF2">
    <property type="entry name" value="ENDORIBONUCLEASE MAZF"/>
    <property type="match status" value="1"/>
</dbReference>
<gene>
    <name evidence="1" type="ORF">UFOPK2242_01041</name>
</gene>
<organism evidence="1">
    <name type="scientific">freshwater metagenome</name>
    <dbReference type="NCBI Taxonomy" id="449393"/>
    <lineage>
        <taxon>unclassified sequences</taxon>
        <taxon>metagenomes</taxon>
        <taxon>ecological metagenomes</taxon>
    </lineage>
</organism>
<sequence>MKRGDVVWADLGDPAGRRPVCVLTRDAAIEVLTAVTCAPITRTIRGIRSEVEVGPEEGLPETCVIACDNLVTIPKSAFDDRAVGELGLAQRASLDKALRYALDIQY</sequence>
<protein>
    <submittedName>
        <fullName evidence="1">Unannotated protein</fullName>
    </submittedName>
</protein>
<dbReference type="GO" id="GO:0004521">
    <property type="term" value="F:RNA endonuclease activity"/>
    <property type="evidence" value="ECO:0007669"/>
    <property type="project" value="TreeGrafter"/>
</dbReference>
<dbReference type="InterPro" id="IPR003477">
    <property type="entry name" value="PemK-like"/>
</dbReference>